<proteinExistence type="predicted"/>
<organism evidence="1">
    <name type="scientific">Podoviridae sp. ct1h53</name>
    <dbReference type="NCBI Taxonomy" id="2826536"/>
    <lineage>
        <taxon>Viruses</taxon>
        <taxon>Duplodnaviria</taxon>
        <taxon>Heunggongvirae</taxon>
        <taxon>Uroviricota</taxon>
        <taxon>Caudoviricetes</taxon>
    </lineage>
</organism>
<dbReference type="EMBL" id="BK014902">
    <property type="protein sequence ID" value="DAD81430.1"/>
    <property type="molecule type" value="Genomic_DNA"/>
</dbReference>
<protein>
    <submittedName>
        <fullName evidence="1">Structural protein</fullName>
    </submittedName>
</protein>
<dbReference type="Pfam" id="PF25702">
    <property type="entry name" value="CrAss_Ring_2"/>
    <property type="match status" value="1"/>
</dbReference>
<evidence type="ECO:0000313" key="1">
    <source>
        <dbReference type="EMBL" id="DAD81430.1"/>
    </source>
</evidence>
<sequence>MITNGEFVSRVVNGIHALDKDSHVSRRWILNIGRTKAESYTAQRWDDGTLLGDHRLLTYVTCLEMIEVDKIVCCDAEFALCNTLMRSKHKLPGLLYSALRPAITKVTNVDNTIFFKFAEIKSYRNERKRPYAKYVKERRPFYYVENDYIYIPDFHIELINVEFFTTRRKKALELMACDPTPKGCESEWEYEFICPIKLIEYVVAETIKEVAFRLQIPVDENPNLDSNQKSQIVQ</sequence>
<reference evidence="1" key="1">
    <citation type="journal article" date="2021" name="Proc. Natl. Acad. Sci. U.S.A.">
        <title>A Catalog of Tens of Thousands of Viruses from Human Metagenomes Reveals Hidden Associations with Chronic Diseases.</title>
        <authorList>
            <person name="Tisza M.J."/>
            <person name="Buck C.B."/>
        </authorList>
    </citation>
    <scope>NUCLEOTIDE SEQUENCE</scope>
    <source>
        <strain evidence="1">Ct1h53</strain>
    </source>
</reference>
<name>A0A8S5MGQ8_9CAUD</name>
<dbReference type="InterPro" id="IPR057878">
    <property type="entry name" value="CrAss_Ring_2"/>
</dbReference>
<accession>A0A8S5MGQ8</accession>